<dbReference type="InterPro" id="IPR000743">
    <property type="entry name" value="Glyco_hydro_28"/>
</dbReference>
<keyword evidence="7" id="KW-0677">Repeat</keyword>
<keyword evidence="5" id="KW-0964">Secreted</keyword>
<gene>
    <name evidence="14" type="ORF">FRX31_012619</name>
</gene>
<dbReference type="GO" id="GO:0004650">
    <property type="term" value="F:polygalacturonase activity"/>
    <property type="evidence" value="ECO:0007669"/>
    <property type="project" value="UniProtKB-EC"/>
</dbReference>
<proteinExistence type="inferred from homology"/>
<evidence type="ECO:0000256" key="12">
    <source>
        <dbReference type="PROSITE-ProRule" id="PRU10052"/>
    </source>
</evidence>
<comment type="caution">
    <text evidence="14">The sequence shown here is derived from an EMBL/GenBank/DDBJ whole genome shotgun (WGS) entry which is preliminary data.</text>
</comment>
<dbReference type="OrthoDB" id="187139at2759"/>
<evidence type="ECO:0000256" key="9">
    <source>
        <dbReference type="ARBA" id="ARBA00023295"/>
    </source>
</evidence>
<evidence type="ECO:0000313" key="15">
    <source>
        <dbReference type="Proteomes" id="UP000554482"/>
    </source>
</evidence>
<evidence type="ECO:0000256" key="6">
    <source>
        <dbReference type="ARBA" id="ARBA00022729"/>
    </source>
</evidence>
<evidence type="ECO:0000256" key="8">
    <source>
        <dbReference type="ARBA" id="ARBA00022801"/>
    </source>
</evidence>
<dbReference type="GO" id="GO:0005975">
    <property type="term" value="P:carbohydrate metabolic process"/>
    <property type="evidence" value="ECO:0007669"/>
    <property type="project" value="InterPro"/>
</dbReference>
<keyword evidence="4" id="KW-0134">Cell wall</keyword>
<protein>
    <recommendedName>
        <fullName evidence="3">endo-polygalacturonase</fullName>
        <ecNumber evidence="3">3.2.1.15</ecNumber>
    </recommendedName>
</protein>
<keyword evidence="10" id="KW-0961">Cell wall biogenesis/degradation</keyword>
<evidence type="ECO:0000256" key="4">
    <source>
        <dbReference type="ARBA" id="ARBA00022512"/>
    </source>
</evidence>
<dbReference type="AlphaFoldDB" id="A0A7J6WK88"/>
<evidence type="ECO:0000256" key="13">
    <source>
        <dbReference type="RuleBase" id="RU361169"/>
    </source>
</evidence>
<dbReference type="PROSITE" id="PS00502">
    <property type="entry name" value="POLYGALACTURONASE"/>
    <property type="match status" value="1"/>
</dbReference>
<evidence type="ECO:0000313" key="14">
    <source>
        <dbReference type="EMBL" id="KAF5197791.1"/>
    </source>
</evidence>
<dbReference type="Proteomes" id="UP000554482">
    <property type="component" value="Unassembled WGS sequence"/>
</dbReference>
<evidence type="ECO:0000256" key="10">
    <source>
        <dbReference type="ARBA" id="ARBA00023316"/>
    </source>
</evidence>
<comment type="subcellular location">
    <subcellularLocation>
        <location evidence="1">Secreted</location>
        <location evidence="1">Cell wall</location>
    </subcellularLocation>
</comment>
<dbReference type="FunFam" id="2.160.20.10:FF:000032">
    <property type="entry name" value="Pectin lyase-like superfamily protein"/>
    <property type="match status" value="1"/>
</dbReference>
<sequence length="414" mass="44870">MLPVVTLVKHFNFYQVVLLLSWACFGRARMQVNLLSNNTTSSTTDLNVMDYGAVGNGKTDDTQAFSKAWAKACESCSPIILNVPSNNSFLLNHITFQGPCKPTSITVQISGTILAPKEISAWRSDDKEHWMIFDSINCLTLNGTGQINGQGSSWWECRENNKCSEAPNAVAINKCNNTRIHNLTFVDSPMMHIALNDCVGANISGITIIAPKDSPNTDGIHLEGSKQVRITNSTIGTGDDCISIGTQTSNVNISHIFCGPGHGISVGSLGKNEESAVEEIYVSNCNFSNTMNGVRIKTWQGGSGFAKSIRFEHIVINSTDNPIIIDQYYCNDGHNCPNKTSAVKLSDISFRDINGTSSKETAINLACSETVACTGIHLEHVHLTSATKSKQAASRCKNAKGMWLDVIPTVKCLD</sequence>
<keyword evidence="8 13" id="KW-0378">Hydrolase</keyword>
<dbReference type="GO" id="GO:0071555">
    <property type="term" value="P:cell wall organization"/>
    <property type="evidence" value="ECO:0007669"/>
    <property type="project" value="UniProtKB-KW"/>
</dbReference>
<keyword evidence="6" id="KW-0732">Signal</keyword>
<comment type="similarity">
    <text evidence="2 13">Belongs to the glycosyl hydrolase 28 family.</text>
</comment>
<dbReference type="InterPro" id="IPR011050">
    <property type="entry name" value="Pectin_lyase_fold/virulence"/>
</dbReference>
<dbReference type="SMART" id="SM00710">
    <property type="entry name" value="PbH1"/>
    <property type="match status" value="5"/>
</dbReference>
<dbReference type="InterPro" id="IPR012334">
    <property type="entry name" value="Pectin_lyas_fold"/>
</dbReference>
<comment type="catalytic activity">
    <reaction evidence="11">
        <text>(1,4-alpha-D-galacturonosyl)n+m + H2O = (1,4-alpha-D-galacturonosyl)n + (1,4-alpha-D-galacturonosyl)m.</text>
        <dbReference type="EC" id="3.2.1.15"/>
    </reaction>
</comment>
<dbReference type="InterPro" id="IPR006626">
    <property type="entry name" value="PbH1"/>
</dbReference>
<dbReference type="EC" id="3.2.1.15" evidence="3"/>
<evidence type="ECO:0000256" key="2">
    <source>
        <dbReference type="ARBA" id="ARBA00008834"/>
    </source>
</evidence>
<keyword evidence="9 13" id="KW-0326">Glycosidase</keyword>
<dbReference type="EMBL" id="JABWDY010014213">
    <property type="protein sequence ID" value="KAF5197791.1"/>
    <property type="molecule type" value="Genomic_DNA"/>
</dbReference>
<evidence type="ECO:0000256" key="7">
    <source>
        <dbReference type="ARBA" id="ARBA00022737"/>
    </source>
</evidence>
<accession>A0A7J6WK88</accession>
<dbReference type="PANTHER" id="PTHR31375">
    <property type="match status" value="1"/>
</dbReference>
<keyword evidence="15" id="KW-1185">Reference proteome</keyword>
<organism evidence="14 15">
    <name type="scientific">Thalictrum thalictroides</name>
    <name type="common">Rue-anemone</name>
    <name type="synonym">Anemone thalictroides</name>
    <dbReference type="NCBI Taxonomy" id="46969"/>
    <lineage>
        <taxon>Eukaryota</taxon>
        <taxon>Viridiplantae</taxon>
        <taxon>Streptophyta</taxon>
        <taxon>Embryophyta</taxon>
        <taxon>Tracheophyta</taxon>
        <taxon>Spermatophyta</taxon>
        <taxon>Magnoliopsida</taxon>
        <taxon>Ranunculales</taxon>
        <taxon>Ranunculaceae</taxon>
        <taxon>Thalictroideae</taxon>
        <taxon>Thalictrum</taxon>
    </lineage>
</organism>
<reference evidence="14 15" key="1">
    <citation type="submission" date="2020-06" db="EMBL/GenBank/DDBJ databases">
        <title>Transcriptomic and genomic resources for Thalictrum thalictroides and T. hernandezii: Facilitating candidate gene discovery in an emerging model plant lineage.</title>
        <authorList>
            <person name="Arias T."/>
            <person name="Riano-Pachon D.M."/>
            <person name="Di Stilio V.S."/>
        </authorList>
    </citation>
    <scope>NUCLEOTIDE SEQUENCE [LARGE SCALE GENOMIC DNA]</scope>
    <source>
        <strain evidence="15">cv. WT478/WT964</strain>
        <tissue evidence="14">Leaves</tissue>
    </source>
</reference>
<dbReference type="Gene3D" id="2.160.20.10">
    <property type="entry name" value="Single-stranded right-handed beta-helix, Pectin lyase-like"/>
    <property type="match status" value="1"/>
</dbReference>
<name>A0A7J6WK88_THATH</name>
<evidence type="ECO:0000256" key="11">
    <source>
        <dbReference type="ARBA" id="ARBA00034074"/>
    </source>
</evidence>
<evidence type="ECO:0000256" key="5">
    <source>
        <dbReference type="ARBA" id="ARBA00022525"/>
    </source>
</evidence>
<evidence type="ECO:0000256" key="1">
    <source>
        <dbReference type="ARBA" id="ARBA00004191"/>
    </source>
</evidence>
<feature type="active site" evidence="12">
    <location>
        <position position="262"/>
    </location>
</feature>
<dbReference type="Pfam" id="PF00295">
    <property type="entry name" value="Glyco_hydro_28"/>
    <property type="match status" value="1"/>
</dbReference>
<dbReference type="SUPFAM" id="SSF51126">
    <property type="entry name" value="Pectin lyase-like"/>
    <property type="match status" value="1"/>
</dbReference>
<evidence type="ECO:0000256" key="3">
    <source>
        <dbReference type="ARBA" id="ARBA00012736"/>
    </source>
</evidence>